<dbReference type="Proteomes" id="UP000540787">
    <property type="component" value="Unassembled WGS sequence"/>
</dbReference>
<dbReference type="Gene3D" id="3.40.50.150">
    <property type="entry name" value="Vaccinia Virus protein VP39"/>
    <property type="match status" value="1"/>
</dbReference>
<evidence type="ECO:0000259" key="3">
    <source>
        <dbReference type="Pfam" id="PF05175"/>
    </source>
</evidence>
<gene>
    <name evidence="4" type="ORF">HD842_004028</name>
</gene>
<sequence>MTIDSFYTSASLADTLTSFGSVNEPPATVADFACGGGSLLLAAERRWPGIRVLANDISRSAISKLKRTRSNWQFSAANFLEQRSIRSSRIYDSIGNVDLVILNPPFSRRDKKTYVVVFNGNKYCVSVATAFVINSLPFMSQGGCLLAVLPDGCLVSTADAPVWQEVNRLFKFEVVRDNARSEFEGVSARTCLVRLYKRTEHTLHLVPNEVKNKSKFKIERGTCQMHTRRIKCEGNSAPLVHTTHLKKGRVAHSDEIVFGKTIEGPALLFPRVGRITPEKVCLLEEKRVVVLSDCVLALPCTSFAASENLHTQIISKWSIFSACYRGTGAPYITVDRATHALSKIITVDKKTMRGVSMGNSKSLGAAISLVDI</sequence>
<dbReference type="RefSeq" id="WP_183556613.1">
    <property type="nucleotide sequence ID" value="NZ_JACHBX010000005.1"/>
</dbReference>
<accession>A0A7X0CG23</accession>
<evidence type="ECO:0000313" key="4">
    <source>
        <dbReference type="EMBL" id="MBB6135851.1"/>
    </source>
</evidence>
<keyword evidence="2" id="KW-0949">S-adenosyl-L-methionine</keyword>
<name>A0A7X0CG23_9BURK</name>
<dbReference type="InterPro" id="IPR007848">
    <property type="entry name" value="Small_mtfrase_dom"/>
</dbReference>
<keyword evidence="5" id="KW-1185">Reference proteome</keyword>
<organism evidence="4 5">
    <name type="scientific">Massilia aurea</name>
    <dbReference type="NCBI Taxonomy" id="373040"/>
    <lineage>
        <taxon>Bacteria</taxon>
        <taxon>Pseudomonadati</taxon>
        <taxon>Pseudomonadota</taxon>
        <taxon>Betaproteobacteria</taxon>
        <taxon>Burkholderiales</taxon>
        <taxon>Oxalobacteraceae</taxon>
        <taxon>Telluria group</taxon>
        <taxon>Massilia</taxon>
    </lineage>
</organism>
<proteinExistence type="predicted"/>
<dbReference type="EMBL" id="JACHBX010000005">
    <property type="protein sequence ID" value="MBB6135851.1"/>
    <property type="molecule type" value="Genomic_DNA"/>
</dbReference>
<dbReference type="GO" id="GO:0032259">
    <property type="term" value="P:methylation"/>
    <property type="evidence" value="ECO:0007669"/>
    <property type="project" value="UniProtKB-KW"/>
</dbReference>
<reference evidence="4 5" key="1">
    <citation type="submission" date="2020-08" db="EMBL/GenBank/DDBJ databases">
        <title>The Agave Microbiome: Exploring the role of microbial communities in plant adaptations to desert environments.</title>
        <authorList>
            <person name="Partida-Martinez L.P."/>
        </authorList>
    </citation>
    <scope>NUCLEOTIDE SEQUENCE [LARGE SCALE GENOMIC DNA]</scope>
    <source>
        <strain evidence="4 5">AT3.2</strain>
    </source>
</reference>
<evidence type="ECO:0000256" key="2">
    <source>
        <dbReference type="ARBA" id="ARBA00022691"/>
    </source>
</evidence>
<dbReference type="PRINTS" id="PR00507">
    <property type="entry name" value="N12N6MTFRASE"/>
</dbReference>
<dbReference type="Pfam" id="PF05175">
    <property type="entry name" value="MTS"/>
    <property type="match status" value="1"/>
</dbReference>
<feature type="domain" description="Methyltransferase small" evidence="3">
    <location>
        <begin position="27"/>
        <end position="116"/>
    </location>
</feature>
<dbReference type="GO" id="GO:0008168">
    <property type="term" value="F:methyltransferase activity"/>
    <property type="evidence" value="ECO:0007669"/>
    <property type="project" value="UniProtKB-KW"/>
</dbReference>
<dbReference type="SUPFAM" id="SSF53335">
    <property type="entry name" value="S-adenosyl-L-methionine-dependent methyltransferases"/>
    <property type="match status" value="1"/>
</dbReference>
<protein>
    <submittedName>
        <fullName evidence="4">tRNA1(Val) A37 N6-methylase TrmN6</fullName>
    </submittedName>
</protein>
<dbReference type="InterPro" id="IPR029063">
    <property type="entry name" value="SAM-dependent_MTases_sf"/>
</dbReference>
<dbReference type="AlphaFoldDB" id="A0A7X0CG23"/>
<dbReference type="CDD" id="cd02440">
    <property type="entry name" value="AdoMet_MTases"/>
    <property type="match status" value="1"/>
</dbReference>
<keyword evidence="1 4" id="KW-0808">Transferase</keyword>
<keyword evidence="1 4" id="KW-0489">Methyltransferase</keyword>
<evidence type="ECO:0000256" key="1">
    <source>
        <dbReference type="ARBA" id="ARBA00022603"/>
    </source>
</evidence>
<evidence type="ECO:0000313" key="5">
    <source>
        <dbReference type="Proteomes" id="UP000540787"/>
    </source>
</evidence>
<comment type="caution">
    <text evidence="4">The sequence shown here is derived from an EMBL/GenBank/DDBJ whole genome shotgun (WGS) entry which is preliminary data.</text>
</comment>